<dbReference type="AlphaFoldDB" id="A0A914C875"/>
<dbReference type="GO" id="GO:0005739">
    <property type="term" value="C:mitochondrion"/>
    <property type="evidence" value="ECO:0007669"/>
    <property type="project" value="TreeGrafter"/>
</dbReference>
<name>A0A914C875_9BILA</name>
<dbReference type="Gene3D" id="1.20.1090.10">
    <property type="entry name" value="Dehydroquinate synthase-like - alpha domain"/>
    <property type="match status" value="1"/>
</dbReference>
<comment type="function">
    <text evidence="2">Catalyzes the cofactor-independent reversible oxidation of gamma-hydroxybutyrate (GHB) to succinic semialdehyde (SSA) coupled to reduction of 2-ketoglutarate (2-KG) to D-2-hydroxyglutarate (D-2-HG). L-3-hydroxybutyrate (L-3-OHB) is also a substrate for HOT when using 2-KG as hydrogen acceptor, resulting in the formation of D-2-HG.</text>
</comment>
<dbReference type="GO" id="GO:0046872">
    <property type="term" value="F:metal ion binding"/>
    <property type="evidence" value="ECO:0007669"/>
    <property type="project" value="InterPro"/>
</dbReference>
<keyword evidence="5" id="KW-1185">Reference proteome</keyword>
<dbReference type="Pfam" id="PF25137">
    <property type="entry name" value="ADH_Fe_C"/>
    <property type="match status" value="1"/>
</dbReference>
<dbReference type="PANTHER" id="PTHR11496:SF83">
    <property type="entry name" value="HYDROXYACID-OXOACID TRANSHYDROGENASE, MITOCHONDRIAL"/>
    <property type="match status" value="1"/>
</dbReference>
<evidence type="ECO:0000313" key="6">
    <source>
        <dbReference type="WBParaSite" id="ACRNAN_Path_447.g1696.t1"/>
    </source>
</evidence>
<dbReference type="SUPFAM" id="SSF56796">
    <property type="entry name" value="Dehydroquinate synthase-like"/>
    <property type="match status" value="1"/>
</dbReference>
<dbReference type="InterPro" id="IPR056798">
    <property type="entry name" value="ADH_Fe_C"/>
</dbReference>
<evidence type="ECO:0000313" key="5">
    <source>
        <dbReference type="Proteomes" id="UP000887540"/>
    </source>
</evidence>
<keyword evidence="1" id="KW-0560">Oxidoreductase</keyword>
<evidence type="ECO:0000256" key="1">
    <source>
        <dbReference type="ARBA" id="ARBA00023002"/>
    </source>
</evidence>
<dbReference type="GO" id="GO:0004022">
    <property type="term" value="F:alcohol dehydrogenase (NAD+) activity"/>
    <property type="evidence" value="ECO:0007669"/>
    <property type="project" value="TreeGrafter"/>
</dbReference>
<sequence length="447" mass="50263">MRPLNAEPIKEQVFLDDYHRKEMVNYGFEIAPTPIRFGRDFTSDIGHEVDKLHIKNPVIITDENVVKTRAMQEVTQSLLPKAHISYDIFDKATTEPTDKSLKYAIEFARNKKYDCFIAVGGDSVMDTARIVALFASNPQMDLDDLLKHPHGRYVNSENPVYPLISIPTTFSLASESDGGLTFKIADKNTMCTICNEAVKPSLIIADPLNVLSVPKNIAAYGALDLFIHALEAFTLKAYMPHISNMPFVTGADLQSIFRITNSISDIWATETLEIMHKYLRRAVQEPEDVEARSQLLMAATFSGMGFRNPAIRLCHTLSYPIRALGKYEKDNPKVPHGLAVAVMAPVAFMFSAYADPTRHLEASRILGQDLAYNSSPQKIGHGLADILRNYLRLFKIPNGLSELGFKFEDLAKLAELGVENFRTSPSSSKEMDQEILREMYEFAWKIY</sequence>
<dbReference type="InterPro" id="IPR039697">
    <property type="entry name" value="Alcohol_dehydrogenase_Fe"/>
</dbReference>
<dbReference type="WBParaSite" id="ACRNAN_Path_447.g1696.t1">
    <property type="protein sequence ID" value="ACRNAN_Path_447.g1696.t1"/>
    <property type="gene ID" value="ACRNAN_Path_447.g1696"/>
</dbReference>
<dbReference type="Proteomes" id="UP000887540">
    <property type="component" value="Unplaced"/>
</dbReference>
<evidence type="ECO:0000259" key="4">
    <source>
        <dbReference type="Pfam" id="PF25137"/>
    </source>
</evidence>
<feature type="domain" description="Fe-containing alcohol dehydrogenase-like C-terminal" evidence="4">
    <location>
        <begin position="261"/>
        <end position="440"/>
    </location>
</feature>
<feature type="domain" description="Alcohol dehydrogenase iron-type/glycerol dehydrogenase GldA" evidence="3">
    <location>
        <begin position="32"/>
        <end position="207"/>
    </location>
</feature>
<reference evidence="6" key="1">
    <citation type="submission" date="2022-11" db="UniProtKB">
        <authorList>
            <consortium name="WormBaseParasite"/>
        </authorList>
    </citation>
    <scope>IDENTIFICATION</scope>
</reference>
<organism evidence="5 6">
    <name type="scientific">Acrobeloides nanus</name>
    <dbReference type="NCBI Taxonomy" id="290746"/>
    <lineage>
        <taxon>Eukaryota</taxon>
        <taxon>Metazoa</taxon>
        <taxon>Ecdysozoa</taxon>
        <taxon>Nematoda</taxon>
        <taxon>Chromadorea</taxon>
        <taxon>Rhabditida</taxon>
        <taxon>Tylenchina</taxon>
        <taxon>Cephalobomorpha</taxon>
        <taxon>Cephaloboidea</taxon>
        <taxon>Cephalobidae</taxon>
        <taxon>Acrobeloides</taxon>
    </lineage>
</organism>
<dbReference type="InterPro" id="IPR001670">
    <property type="entry name" value="ADH_Fe/GldA"/>
</dbReference>
<evidence type="ECO:0000259" key="3">
    <source>
        <dbReference type="Pfam" id="PF00465"/>
    </source>
</evidence>
<dbReference type="PANTHER" id="PTHR11496">
    <property type="entry name" value="ALCOHOL DEHYDROGENASE"/>
    <property type="match status" value="1"/>
</dbReference>
<dbReference type="Gene3D" id="3.40.50.1970">
    <property type="match status" value="1"/>
</dbReference>
<protein>
    <submittedName>
        <fullName evidence="6">Alcohol dehydrogenase iron-type/glycerol dehydrogenase GldA domain-containing protein</fullName>
    </submittedName>
</protein>
<dbReference type="Pfam" id="PF00465">
    <property type="entry name" value="Fe-ADH"/>
    <property type="match status" value="1"/>
</dbReference>
<proteinExistence type="predicted"/>
<accession>A0A914C875</accession>
<evidence type="ECO:0000256" key="2">
    <source>
        <dbReference type="ARBA" id="ARBA00024921"/>
    </source>
</evidence>